<keyword evidence="5 6" id="KW-0472">Membrane</keyword>
<evidence type="ECO:0000256" key="6">
    <source>
        <dbReference type="SAM" id="Phobius"/>
    </source>
</evidence>
<evidence type="ECO:0000313" key="7">
    <source>
        <dbReference type="EMBL" id="MBL1110649.1"/>
    </source>
</evidence>
<dbReference type="InterPro" id="IPR010343">
    <property type="entry name" value="ArAE_1"/>
</dbReference>
<comment type="subcellular location">
    <subcellularLocation>
        <location evidence="1">Cell membrane</location>
        <topology evidence="1">Multi-pass membrane protein</topology>
    </subcellularLocation>
</comment>
<dbReference type="EMBL" id="JAERRH010000051">
    <property type="protein sequence ID" value="MBL1110649.1"/>
    <property type="molecule type" value="Genomic_DNA"/>
</dbReference>
<accession>A0ABS1PET9</accession>
<reference evidence="7 8" key="1">
    <citation type="submission" date="2021-01" db="EMBL/GenBank/DDBJ databases">
        <title>WGS of actinomycetes isolated from Thailand.</title>
        <authorList>
            <person name="Thawai C."/>
        </authorList>
    </citation>
    <scope>NUCLEOTIDE SEQUENCE [LARGE SCALE GENOMIC DNA]</scope>
    <source>
        <strain evidence="7 8">CH5-8</strain>
    </source>
</reference>
<keyword evidence="8" id="KW-1185">Reference proteome</keyword>
<evidence type="ECO:0000256" key="4">
    <source>
        <dbReference type="ARBA" id="ARBA00022989"/>
    </source>
</evidence>
<evidence type="ECO:0000256" key="5">
    <source>
        <dbReference type="ARBA" id="ARBA00023136"/>
    </source>
</evidence>
<feature type="transmembrane region" description="Helical" evidence="6">
    <location>
        <begin position="156"/>
        <end position="179"/>
    </location>
</feature>
<keyword evidence="3 6" id="KW-0812">Transmembrane</keyword>
<keyword evidence="4 6" id="KW-1133">Transmembrane helix</keyword>
<evidence type="ECO:0000256" key="2">
    <source>
        <dbReference type="ARBA" id="ARBA00022475"/>
    </source>
</evidence>
<feature type="transmembrane region" description="Helical" evidence="6">
    <location>
        <begin position="34"/>
        <end position="55"/>
    </location>
</feature>
<comment type="caution">
    <text evidence="7">The sequence shown here is derived from an EMBL/GenBank/DDBJ whole genome shotgun (WGS) entry which is preliminary data.</text>
</comment>
<evidence type="ECO:0008006" key="9">
    <source>
        <dbReference type="Google" id="ProtNLM"/>
    </source>
</evidence>
<keyword evidence="2" id="KW-1003">Cell membrane</keyword>
<evidence type="ECO:0000256" key="1">
    <source>
        <dbReference type="ARBA" id="ARBA00004651"/>
    </source>
</evidence>
<dbReference type="Pfam" id="PF06081">
    <property type="entry name" value="ArAE_1"/>
    <property type="match status" value="1"/>
</dbReference>
<evidence type="ECO:0000256" key="3">
    <source>
        <dbReference type="ARBA" id="ARBA00022692"/>
    </source>
</evidence>
<gene>
    <name evidence="7" type="ORF">JK361_39980</name>
</gene>
<proteinExistence type="predicted"/>
<feature type="transmembrane region" description="Helical" evidence="6">
    <location>
        <begin position="92"/>
        <end position="121"/>
    </location>
</feature>
<name>A0ABS1PET9_9ACTN</name>
<sequence length="386" mass="41644">MQDSTIFVERTALTVTAPVRALARRFRGKRADHVVHGVKTVIAALLTWGVVAPWVPQNQPYLAVATAVLMVNASTVYESVRKAAQSVGARIAGLIIALAAARLLGPTAGAVTVIALIAVLAGPRRTADDRLQIASTAVIALTATATDPMGHLFYPVLQTLTGAVAGIAVNALVLPPLYLNDSDSALRDLADALGSLLHDMGSGLARRQLSLKGYGWLHQARALDKRLTHAEQQIQQADESLRWNTRCVAHTRRRNTAHTESDAFKVLRGIAIQVRGIARTLADSAHDGHADHHLGQQFLDRYSQALHLAAAAVQGSVETHLIADTSDASPRERLRTAIEETLTWHHAITDMVGLGRLTKPGAWHVYGSLMTDLERLLSDLDHAHKH</sequence>
<dbReference type="RefSeq" id="WP_201828043.1">
    <property type="nucleotide sequence ID" value="NZ_JAERRH010000051.1"/>
</dbReference>
<dbReference type="Proteomes" id="UP000621386">
    <property type="component" value="Unassembled WGS sequence"/>
</dbReference>
<organism evidence="7 8">
    <name type="scientific">Streptomyces musisoli</name>
    <dbReference type="NCBI Taxonomy" id="2802280"/>
    <lineage>
        <taxon>Bacteria</taxon>
        <taxon>Bacillati</taxon>
        <taxon>Actinomycetota</taxon>
        <taxon>Actinomycetes</taxon>
        <taxon>Kitasatosporales</taxon>
        <taxon>Streptomycetaceae</taxon>
        <taxon>Streptomyces</taxon>
    </lineage>
</organism>
<evidence type="ECO:0000313" key="8">
    <source>
        <dbReference type="Proteomes" id="UP000621386"/>
    </source>
</evidence>
<feature type="transmembrane region" description="Helical" evidence="6">
    <location>
        <begin position="61"/>
        <end position="80"/>
    </location>
</feature>
<protein>
    <recommendedName>
        <fullName evidence="9">Integral membrane protein</fullName>
    </recommendedName>
</protein>